<organism evidence="11 12">
    <name type="scientific">Cladonia borealis</name>
    <dbReference type="NCBI Taxonomy" id="184061"/>
    <lineage>
        <taxon>Eukaryota</taxon>
        <taxon>Fungi</taxon>
        <taxon>Dikarya</taxon>
        <taxon>Ascomycota</taxon>
        <taxon>Pezizomycotina</taxon>
        <taxon>Lecanoromycetes</taxon>
        <taxon>OSLEUM clade</taxon>
        <taxon>Lecanoromycetidae</taxon>
        <taxon>Lecanorales</taxon>
        <taxon>Lecanorineae</taxon>
        <taxon>Cladoniaceae</taxon>
        <taxon>Cladonia</taxon>
    </lineage>
</organism>
<evidence type="ECO:0000313" key="12">
    <source>
        <dbReference type="Proteomes" id="UP001166286"/>
    </source>
</evidence>
<evidence type="ECO:0000256" key="7">
    <source>
        <dbReference type="ARBA" id="ARBA00023136"/>
    </source>
</evidence>
<comment type="subcellular location">
    <subcellularLocation>
        <location evidence="2">Endoplasmic reticulum membrane</location>
        <topology evidence="2">Multi-pass membrane protein</topology>
    </subcellularLocation>
</comment>
<keyword evidence="5 9" id="KW-0812">Transmembrane</keyword>
<gene>
    <name evidence="11" type="ORF">JMJ35_006148</name>
</gene>
<evidence type="ECO:0000256" key="5">
    <source>
        <dbReference type="ARBA" id="ARBA00022692"/>
    </source>
</evidence>
<comment type="caution">
    <text evidence="11">The sequence shown here is derived from an EMBL/GenBank/DDBJ whole genome shotgun (WGS) entry which is preliminary data.</text>
</comment>
<reference evidence="11" key="1">
    <citation type="submission" date="2023-03" db="EMBL/GenBank/DDBJ databases">
        <title>Complete genome of Cladonia borealis.</title>
        <authorList>
            <person name="Park H."/>
        </authorList>
    </citation>
    <scope>NUCLEOTIDE SEQUENCE</scope>
    <source>
        <strain evidence="11">ANT050790</strain>
    </source>
</reference>
<feature type="domain" description="Sugar phosphate transporter" evidence="10">
    <location>
        <begin position="65"/>
        <end position="349"/>
    </location>
</feature>
<evidence type="ECO:0000256" key="8">
    <source>
        <dbReference type="SAM" id="MobiDB-lite"/>
    </source>
</evidence>
<evidence type="ECO:0000256" key="3">
    <source>
        <dbReference type="ARBA" id="ARBA00010425"/>
    </source>
</evidence>
<accession>A0AA39V832</accession>
<dbReference type="InterPro" id="IPR050186">
    <property type="entry name" value="TPT_transporter"/>
</dbReference>
<keyword evidence="12" id="KW-1185">Reference proteome</keyword>
<keyword evidence="6 9" id="KW-1133">Transmembrane helix</keyword>
<dbReference type="EMBL" id="JAFEKC020000013">
    <property type="protein sequence ID" value="KAK0511575.1"/>
    <property type="molecule type" value="Genomic_DNA"/>
</dbReference>
<comment type="function">
    <text evidence="1">Involved in the import of GDP-mannose from the cytoplasm into the Golgi lumen.</text>
</comment>
<feature type="transmembrane region" description="Helical" evidence="9">
    <location>
        <begin position="64"/>
        <end position="84"/>
    </location>
</feature>
<name>A0AA39V832_9LECA</name>
<keyword evidence="7 9" id="KW-0472">Membrane</keyword>
<feature type="region of interest" description="Disordered" evidence="8">
    <location>
        <begin position="1"/>
        <end position="29"/>
    </location>
</feature>
<feature type="transmembrane region" description="Helical" evidence="9">
    <location>
        <begin position="179"/>
        <end position="195"/>
    </location>
</feature>
<feature type="compositionally biased region" description="Polar residues" evidence="8">
    <location>
        <begin position="13"/>
        <end position="28"/>
    </location>
</feature>
<dbReference type="Proteomes" id="UP001166286">
    <property type="component" value="Unassembled WGS sequence"/>
</dbReference>
<feature type="transmembrane region" description="Helical" evidence="9">
    <location>
        <begin position="201"/>
        <end position="219"/>
    </location>
</feature>
<comment type="subunit">
    <text evidence="4">Homooligomer.</text>
</comment>
<dbReference type="GO" id="GO:0005789">
    <property type="term" value="C:endoplasmic reticulum membrane"/>
    <property type="evidence" value="ECO:0007669"/>
    <property type="project" value="UniProtKB-SubCell"/>
</dbReference>
<dbReference type="AlphaFoldDB" id="A0AA39V832"/>
<proteinExistence type="inferred from homology"/>
<feature type="transmembrane region" description="Helical" evidence="9">
    <location>
        <begin position="90"/>
        <end position="110"/>
    </location>
</feature>
<evidence type="ECO:0000313" key="11">
    <source>
        <dbReference type="EMBL" id="KAK0511575.1"/>
    </source>
</evidence>
<dbReference type="PANTHER" id="PTHR11132">
    <property type="entry name" value="SOLUTE CARRIER FAMILY 35"/>
    <property type="match status" value="1"/>
</dbReference>
<feature type="transmembrane region" description="Helical" evidence="9">
    <location>
        <begin position="153"/>
        <end position="172"/>
    </location>
</feature>
<dbReference type="Pfam" id="PF03151">
    <property type="entry name" value="TPT"/>
    <property type="match status" value="1"/>
</dbReference>
<feature type="transmembrane region" description="Helical" evidence="9">
    <location>
        <begin position="239"/>
        <end position="257"/>
    </location>
</feature>
<evidence type="ECO:0000256" key="1">
    <source>
        <dbReference type="ARBA" id="ARBA00003420"/>
    </source>
</evidence>
<feature type="compositionally biased region" description="Basic and acidic residues" evidence="8">
    <location>
        <begin position="1"/>
        <end position="12"/>
    </location>
</feature>
<evidence type="ECO:0000256" key="6">
    <source>
        <dbReference type="ARBA" id="ARBA00022989"/>
    </source>
</evidence>
<evidence type="ECO:0000259" key="10">
    <source>
        <dbReference type="Pfam" id="PF03151"/>
    </source>
</evidence>
<dbReference type="InterPro" id="IPR004853">
    <property type="entry name" value="Sugar_P_trans_dom"/>
</dbReference>
<evidence type="ECO:0000256" key="4">
    <source>
        <dbReference type="ARBA" id="ARBA00011182"/>
    </source>
</evidence>
<feature type="transmembrane region" description="Helical" evidence="9">
    <location>
        <begin position="277"/>
        <end position="297"/>
    </location>
</feature>
<evidence type="ECO:0000256" key="9">
    <source>
        <dbReference type="SAM" id="Phobius"/>
    </source>
</evidence>
<evidence type="ECO:0000256" key="2">
    <source>
        <dbReference type="ARBA" id="ARBA00004477"/>
    </source>
</evidence>
<sequence>MPATRDSLDDRASSSWSRETSENTSPTEKFSLDLKFHDPETQPLWDKHKESTAHEYSIPTRTKYLYLSLYFGLNLTLTLFNKAVLGQFNFPWLLTSLHTASASLGCLMLMLRGHFSLTRLTVRENLTLVAFSFLFTVNIAISNVSLSMVSVPFHQIMRSTCPVFAILIYRFLYSRSYSTPTYISLIPTILGVGLATYGDYYFTTFGFFLTLLGVVLASAKTVASNRLMTGTLALPPLEILLRMSPLAAVQSLLFAIVTGEGGAFLTWVHEGNLTTRYALALASNGYLAFLLNITSFYTNKLAGALTITVCANMKQCLTILLGVMAFNVHVGVLNGCGMVIALIGAAIYSKVELDSKGKKEGPPPTMAYVPFVRKPGRNLELNLLSPKETVLG</sequence>
<feature type="transmembrane region" description="Helical" evidence="9">
    <location>
        <begin position="122"/>
        <end position="141"/>
    </location>
</feature>
<protein>
    <recommendedName>
        <fullName evidence="10">Sugar phosphate transporter domain-containing protein</fullName>
    </recommendedName>
</protein>
<comment type="similarity">
    <text evidence="3">Belongs to the TPT transporter family. SLC35D subfamily.</text>
</comment>